<name>A0A656HDD3_THINJ</name>
<organism evidence="2 3">
    <name type="scientific">Thiothrix nivea (strain ATCC 35100 / DSM 5205 / JP2)</name>
    <dbReference type="NCBI Taxonomy" id="870187"/>
    <lineage>
        <taxon>Bacteria</taxon>
        <taxon>Pseudomonadati</taxon>
        <taxon>Pseudomonadota</taxon>
        <taxon>Gammaproteobacteria</taxon>
        <taxon>Thiotrichales</taxon>
        <taxon>Thiotrichaceae</taxon>
        <taxon>Thiothrix</taxon>
    </lineage>
</organism>
<keyword evidence="3" id="KW-1185">Reference proteome</keyword>
<proteinExistence type="predicted"/>
<evidence type="ECO:0000256" key="1">
    <source>
        <dbReference type="SAM" id="Phobius"/>
    </source>
</evidence>
<accession>A0A656HDD3</accession>
<reference evidence="3" key="1">
    <citation type="journal article" date="2011" name="Stand. Genomic Sci.">
        <title>Genome sequence of the filamentous, gliding Thiothrix nivea neotype strain (JP2(T)).</title>
        <authorList>
            <person name="Lapidus A."/>
            <person name="Nolan M."/>
            <person name="Lucas S."/>
            <person name="Glavina Del Rio T."/>
            <person name="Tice H."/>
            <person name="Cheng J.F."/>
            <person name="Tapia R."/>
            <person name="Han C."/>
            <person name="Goodwin L."/>
            <person name="Pitluck S."/>
            <person name="Liolios K."/>
            <person name="Pagani I."/>
            <person name="Ivanova N."/>
            <person name="Huntemann M."/>
            <person name="Mavromatis K."/>
            <person name="Mikhailova N."/>
            <person name="Pati A."/>
            <person name="Chen A."/>
            <person name="Palaniappan K."/>
            <person name="Land M."/>
            <person name="Brambilla E.M."/>
            <person name="Rohde M."/>
            <person name="Abt B."/>
            <person name="Verbarg S."/>
            <person name="Goker M."/>
            <person name="Bristow J."/>
            <person name="Eisen J.A."/>
            <person name="Markowitz V."/>
            <person name="Hugenholtz P."/>
            <person name="Kyrpides N.C."/>
            <person name="Klenk H.P."/>
            <person name="Woyke T."/>
        </authorList>
    </citation>
    <scope>NUCLEOTIDE SEQUENCE [LARGE SCALE GENOMIC DNA]</scope>
    <source>
        <strain evidence="3">ATCC 35100 / DSM 5205 / JP2</strain>
    </source>
</reference>
<feature type="transmembrane region" description="Helical" evidence="1">
    <location>
        <begin position="33"/>
        <end position="54"/>
    </location>
</feature>
<dbReference type="EMBL" id="JH651384">
    <property type="protein sequence ID" value="EIJ34417.1"/>
    <property type="molecule type" value="Genomic_DNA"/>
</dbReference>
<dbReference type="AlphaFoldDB" id="A0A656HDD3"/>
<dbReference type="RefSeq" id="WP_002708348.1">
    <property type="nucleotide sequence ID" value="NZ_JH651384.1"/>
</dbReference>
<keyword evidence="1" id="KW-0812">Transmembrane</keyword>
<keyword evidence="1" id="KW-0472">Membrane</keyword>
<keyword evidence="1" id="KW-1133">Transmembrane helix</keyword>
<feature type="transmembrane region" description="Helical" evidence="1">
    <location>
        <begin position="75"/>
        <end position="95"/>
    </location>
</feature>
<feature type="transmembrane region" description="Helical" evidence="1">
    <location>
        <begin position="107"/>
        <end position="127"/>
    </location>
</feature>
<dbReference type="Proteomes" id="UP000005317">
    <property type="component" value="Unassembled WGS sequence"/>
</dbReference>
<protein>
    <submittedName>
        <fullName evidence="2">Uncharacterized protein</fullName>
    </submittedName>
</protein>
<evidence type="ECO:0000313" key="2">
    <source>
        <dbReference type="EMBL" id="EIJ34417.1"/>
    </source>
</evidence>
<evidence type="ECO:0000313" key="3">
    <source>
        <dbReference type="Proteomes" id="UP000005317"/>
    </source>
</evidence>
<gene>
    <name evidence="2" type="ORF">Thini_1836</name>
</gene>
<sequence precursor="true">MKSLEILLGSLLLLLVMGVDVAAIKALFPESNVTVLLVSLLLGLECLFMLSYHYHALRKPVVVSTLIRWNKRFQAFFLVLTLCSVGVFAVDSLGLLDDYRPVMQLTFWVLFAGLVMLGAGLALYALLDEPESAAMQGDDTAAEPAIQYGKAGYS</sequence>